<organism evidence="2 3">
    <name type="scientific">Actinoplanes ianthinogenes</name>
    <dbReference type="NCBI Taxonomy" id="122358"/>
    <lineage>
        <taxon>Bacteria</taxon>
        <taxon>Bacillati</taxon>
        <taxon>Actinomycetota</taxon>
        <taxon>Actinomycetes</taxon>
        <taxon>Micromonosporales</taxon>
        <taxon>Micromonosporaceae</taxon>
        <taxon>Actinoplanes</taxon>
    </lineage>
</organism>
<reference evidence="2 3" key="1">
    <citation type="submission" date="2020-08" db="EMBL/GenBank/DDBJ databases">
        <title>Whole genome shotgun sequence of Actinoplanes ianthinogenes NBRC 13996.</title>
        <authorList>
            <person name="Komaki H."/>
            <person name="Tamura T."/>
        </authorList>
    </citation>
    <scope>NUCLEOTIDE SEQUENCE [LARGE SCALE GENOMIC DNA]</scope>
    <source>
        <strain evidence="2 3">NBRC 13996</strain>
    </source>
</reference>
<dbReference type="InterPro" id="IPR052944">
    <property type="entry name" value="Sporulation_related"/>
</dbReference>
<evidence type="ECO:0000313" key="3">
    <source>
        <dbReference type="Proteomes" id="UP000676967"/>
    </source>
</evidence>
<dbReference type="RefSeq" id="WP_189331876.1">
    <property type="nucleotide sequence ID" value="NZ_AP023356.1"/>
</dbReference>
<sequence>MSVWKSRPALRWLVPGATAVVVIGGGAAAGTIVASADPSLPDRSAAQLLVDLQGANPAGLSGTVVQSADLGLPGVAGLAGSIGKSAGGNGLTSLIAGSNTARVWYAGQDKVRVALQGTQGETDVIRNGSDVWQWSSSDNTGTHLTLPADAGKPTRDSLPSSVPSTPQEAADAALAAIDPTTKVETTGAAQVAGRDAYELVLSPKDTESLVGQVRLAIDAEQHIPLRVEVYAKNAVKPAIRVAFDTISFTVPDAEQFTFNPPPGAKIDEHGGKDLGSGTSTKPVPHRPVPGGPKQPGSKQPASKQAEPKVIGKGWTTIVSASLPKDALSELNKAGKGTGEEAQQAQAVLGMLPEVSGSWGKGRLLSGSLFSVLITDDGKVLAGLVTPEALYKVA</sequence>
<keyword evidence="3" id="KW-1185">Reference proteome</keyword>
<dbReference type="EMBL" id="AP023356">
    <property type="protein sequence ID" value="BCJ46612.1"/>
    <property type="molecule type" value="Genomic_DNA"/>
</dbReference>
<dbReference type="Gene3D" id="2.50.20.10">
    <property type="entry name" value="Lipoprotein localisation LolA/LolB/LppX"/>
    <property type="match status" value="1"/>
</dbReference>
<dbReference type="Proteomes" id="UP000676967">
    <property type="component" value="Chromosome"/>
</dbReference>
<dbReference type="PANTHER" id="PTHR37507">
    <property type="entry name" value="SPORULATION PROTEIN YDCC"/>
    <property type="match status" value="1"/>
</dbReference>
<dbReference type="InterPro" id="IPR019207">
    <property type="entry name" value="DUF2092"/>
</dbReference>
<protein>
    <recommendedName>
        <fullName evidence="4">Outer membrane lipoprotein-sorting protein</fullName>
    </recommendedName>
</protein>
<gene>
    <name evidence="2" type="ORF">Aiant_72690</name>
</gene>
<evidence type="ECO:0000256" key="1">
    <source>
        <dbReference type="SAM" id="MobiDB-lite"/>
    </source>
</evidence>
<accession>A0ABM7M4S8</accession>
<feature type="region of interest" description="Disordered" evidence="1">
    <location>
        <begin position="136"/>
        <end position="165"/>
    </location>
</feature>
<name>A0ABM7M4S8_9ACTN</name>
<dbReference type="PANTHER" id="PTHR37507:SF2">
    <property type="entry name" value="SPORULATION PROTEIN YDCC"/>
    <property type="match status" value="1"/>
</dbReference>
<proteinExistence type="predicted"/>
<feature type="region of interest" description="Disordered" evidence="1">
    <location>
        <begin position="257"/>
        <end position="308"/>
    </location>
</feature>
<evidence type="ECO:0008006" key="4">
    <source>
        <dbReference type="Google" id="ProtNLM"/>
    </source>
</evidence>
<dbReference type="InterPro" id="IPR029046">
    <property type="entry name" value="LolA/LolB/LppX"/>
</dbReference>
<dbReference type="Pfam" id="PF09865">
    <property type="entry name" value="DUF2092"/>
    <property type="match status" value="1"/>
</dbReference>
<dbReference type="SUPFAM" id="SSF89392">
    <property type="entry name" value="Prokaryotic lipoproteins and lipoprotein localization factors"/>
    <property type="match status" value="1"/>
</dbReference>
<evidence type="ECO:0000313" key="2">
    <source>
        <dbReference type="EMBL" id="BCJ46612.1"/>
    </source>
</evidence>